<evidence type="ECO:0000256" key="1">
    <source>
        <dbReference type="ARBA" id="ARBA00022729"/>
    </source>
</evidence>
<dbReference type="PROSITE" id="PS51318">
    <property type="entry name" value="TAT"/>
    <property type="match status" value="1"/>
</dbReference>
<dbReference type="Pfam" id="PF13416">
    <property type="entry name" value="SBP_bac_8"/>
    <property type="match status" value="1"/>
</dbReference>
<dbReference type="InterPro" id="IPR006311">
    <property type="entry name" value="TAT_signal"/>
</dbReference>
<name>A0A1C3V9S1_9HYPH</name>
<evidence type="ECO:0000313" key="3">
    <source>
        <dbReference type="EMBL" id="SCB24411.1"/>
    </source>
</evidence>
<gene>
    <name evidence="3" type="ORF">GA0061101_104482</name>
</gene>
<reference evidence="3 4" key="1">
    <citation type="submission" date="2016-08" db="EMBL/GenBank/DDBJ databases">
        <authorList>
            <person name="Seilhamer J.J."/>
        </authorList>
    </citation>
    <scope>NUCLEOTIDE SEQUENCE [LARGE SCALE GENOMIC DNA]</scope>
    <source>
        <strain evidence="3 4">P1-7</strain>
    </source>
</reference>
<evidence type="ECO:0000256" key="2">
    <source>
        <dbReference type="ARBA" id="ARBA00022764"/>
    </source>
</evidence>
<sequence length="390" mass="42635">MNKGSNSASSALRSNLQRRDMLKLMGAGAAALSVGGLGANRAMADEASVAFWATATLDIGDKWQEFASQSGVSPEFTDNGNDVGPVVARLAAGNANDLFDVGGFQGGAERELAKQGLIAPWDLSKIPNFAGIWQWAKDIPTLTYEGKQYGIPTVVNADSIIYRPDKLGKVDSYGVIFDPKLKGRVAMEDAWINSAIFTAIYLKGAENKPIKDPGNLSESELGLVMEFLIKHKKDGQFRTFWNGWEQGVQLVANEEVDAMTGWEPIVYEGRKRGLQVEYAAPVEGYEGWGNNTVLLKGAAGRGKADVAHKFVDGLLAGLYGCELGKARGYLVPTDNNLAYAKAHPDEYKADDVAKLADHVKAKFSGKVYWQNCRPDNFQLYEEWWQKLRNA</sequence>
<dbReference type="Proteomes" id="UP000199205">
    <property type="component" value="Unassembled WGS sequence"/>
</dbReference>
<keyword evidence="2" id="KW-0574">Periplasm</keyword>
<evidence type="ECO:0000313" key="4">
    <source>
        <dbReference type="Proteomes" id="UP000199205"/>
    </source>
</evidence>
<dbReference type="AlphaFoldDB" id="A0A1C3V9S1"/>
<dbReference type="SUPFAM" id="SSF53850">
    <property type="entry name" value="Periplasmic binding protein-like II"/>
    <property type="match status" value="1"/>
</dbReference>
<proteinExistence type="predicted"/>
<dbReference type="OrthoDB" id="9812255at2"/>
<dbReference type="RefSeq" id="WP_037192968.1">
    <property type="nucleotide sequence ID" value="NZ_FMAF01000004.1"/>
</dbReference>
<dbReference type="PANTHER" id="PTHR30222:SF17">
    <property type="entry name" value="SPERMIDINE_PUTRESCINE-BINDING PERIPLASMIC PROTEIN"/>
    <property type="match status" value="1"/>
</dbReference>
<organism evidence="3 4">
    <name type="scientific">Rhizobium lusitanum</name>
    <dbReference type="NCBI Taxonomy" id="293958"/>
    <lineage>
        <taxon>Bacteria</taxon>
        <taxon>Pseudomonadati</taxon>
        <taxon>Pseudomonadota</taxon>
        <taxon>Alphaproteobacteria</taxon>
        <taxon>Hyphomicrobiales</taxon>
        <taxon>Rhizobiaceae</taxon>
        <taxon>Rhizobium/Agrobacterium group</taxon>
        <taxon>Rhizobium</taxon>
    </lineage>
</organism>
<keyword evidence="1" id="KW-0732">Signal</keyword>
<dbReference type="EMBL" id="FMAF01000004">
    <property type="protein sequence ID" value="SCB24411.1"/>
    <property type="molecule type" value="Genomic_DNA"/>
</dbReference>
<protein>
    <submittedName>
        <fullName evidence="3">Spermidine/putrescine-binding protein</fullName>
    </submittedName>
</protein>
<dbReference type="PANTHER" id="PTHR30222">
    <property type="entry name" value="SPERMIDINE/PUTRESCINE-BINDING PERIPLASMIC PROTEIN"/>
    <property type="match status" value="1"/>
</dbReference>
<accession>A0A1C3V9S1</accession>
<dbReference type="Gene3D" id="3.40.190.10">
    <property type="entry name" value="Periplasmic binding protein-like II"/>
    <property type="match status" value="2"/>
</dbReference>
<dbReference type="InterPro" id="IPR006059">
    <property type="entry name" value="SBP"/>
</dbReference>